<evidence type="ECO:0000256" key="9">
    <source>
        <dbReference type="ARBA" id="ARBA00022989"/>
    </source>
</evidence>
<keyword evidence="10 13" id="KW-0472">Membrane</keyword>
<feature type="domain" description="HemY N-terminal" evidence="14">
    <location>
        <begin position="26"/>
        <end position="132"/>
    </location>
</feature>
<dbReference type="GO" id="GO:0006779">
    <property type="term" value="P:porphyrin-containing compound biosynthetic process"/>
    <property type="evidence" value="ECO:0007669"/>
    <property type="project" value="UniProtKB-KW"/>
</dbReference>
<evidence type="ECO:0000256" key="3">
    <source>
        <dbReference type="ARBA" id="ARBA00004744"/>
    </source>
</evidence>
<dbReference type="SMART" id="SM00028">
    <property type="entry name" value="TPR"/>
    <property type="match status" value="1"/>
</dbReference>
<dbReference type="GO" id="GO:0042168">
    <property type="term" value="P:heme metabolic process"/>
    <property type="evidence" value="ECO:0007669"/>
    <property type="project" value="InterPro"/>
</dbReference>
<dbReference type="InterPro" id="IPR019734">
    <property type="entry name" value="TPR_rpt"/>
</dbReference>
<gene>
    <name evidence="15" type="ORF">JCM19231_431</name>
</gene>
<dbReference type="Pfam" id="PF07219">
    <property type="entry name" value="HemY_N"/>
    <property type="match status" value="1"/>
</dbReference>
<dbReference type="NCBIfam" id="TIGR00540">
    <property type="entry name" value="TPR_hemY_coli"/>
    <property type="match status" value="1"/>
</dbReference>
<evidence type="ECO:0000256" key="7">
    <source>
        <dbReference type="ARBA" id="ARBA00022737"/>
    </source>
</evidence>
<dbReference type="SUPFAM" id="SSF48452">
    <property type="entry name" value="TPR-like"/>
    <property type="match status" value="2"/>
</dbReference>
<comment type="subcellular location">
    <subcellularLocation>
        <location evidence="2">Cell inner membrane</location>
        <topology evidence="2">Multi-pass membrane protein</topology>
    </subcellularLocation>
</comment>
<dbReference type="InterPro" id="IPR013105">
    <property type="entry name" value="TPR_2"/>
</dbReference>
<dbReference type="Gene3D" id="1.25.40.10">
    <property type="entry name" value="Tetratricopeptide repeat domain"/>
    <property type="match status" value="2"/>
</dbReference>
<dbReference type="Proteomes" id="UP000031671">
    <property type="component" value="Unassembled WGS sequence"/>
</dbReference>
<keyword evidence="16" id="KW-1185">Reference proteome</keyword>
<keyword evidence="9 13" id="KW-1133">Transmembrane helix</keyword>
<evidence type="ECO:0000256" key="13">
    <source>
        <dbReference type="SAM" id="Phobius"/>
    </source>
</evidence>
<evidence type="ECO:0000256" key="1">
    <source>
        <dbReference type="ARBA" id="ARBA00002962"/>
    </source>
</evidence>
<evidence type="ECO:0000256" key="11">
    <source>
        <dbReference type="ARBA" id="ARBA00023244"/>
    </source>
</evidence>
<feature type="transmembrane region" description="Helical" evidence="13">
    <location>
        <begin position="39"/>
        <end position="58"/>
    </location>
</feature>
<evidence type="ECO:0000256" key="5">
    <source>
        <dbReference type="ARBA" id="ARBA00022519"/>
    </source>
</evidence>
<comment type="caution">
    <text evidence="15">The sequence shown here is derived from an EMBL/GenBank/DDBJ whole genome shotgun (WGS) entry which is preliminary data.</text>
</comment>
<evidence type="ECO:0000313" key="15">
    <source>
        <dbReference type="EMBL" id="GAM56350.1"/>
    </source>
</evidence>
<dbReference type="EMBL" id="BBRZ01000027">
    <property type="protein sequence ID" value="GAM56350.1"/>
    <property type="molecule type" value="Genomic_DNA"/>
</dbReference>
<reference evidence="15 16" key="1">
    <citation type="submission" date="2015-01" db="EMBL/GenBank/DDBJ databases">
        <title>Vibrio sp. C1 JCM 19231 whole genome shotgun sequence.</title>
        <authorList>
            <person name="Sawabe T."/>
            <person name="Meirelles P."/>
            <person name="Feng G."/>
            <person name="Sayaka M."/>
            <person name="Hattori M."/>
            <person name="Ohkuma M."/>
        </authorList>
    </citation>
    <scope>NUCLEOTIDE SEQUENCE [LARGE SCALE GENOMIC DNA]</scope>
    <source>
        <strain evidence="16">JCM 19231</strain>
    </source>
</reference>
<comment type="pathway">
    <text evidence="3">Porphyrin-containing compound metabolism; protoheme biosynthesis.</text>
</comment>
<dbReference type="InterPro" id="IPR005254">
    <property type="entry name" value="Heme_biosyn_assoc_TPR_pro"/>
</dbReference>
<evidence type="ECO:0000256" key="6">
    <source>
        <dbReference type="ARBA" id="ARBA00022692"/>
    </source>
</evidence>
<accession>A0A0B8NP31</accession>
<dbReference type="PROSITE" id="PS50005">
    <property type="entry name" value="TPR"/>
    <property type="match status" value="1"/>
</dbReference>
<dbReference type="GO" id="GO:0005886">
    <property type="term" value="C:plasma membrane"/>
    <property type="evidence" value="ECO:0007669"/>
    <property type="project" value="UniProtKB-SubCell"/>
</dbReference>
<evidence type="ECO:0000256" key="4">
    <source>
        <dbReference type="ARBA" id="ARBA00022475"/>
    </source>
</evidence>
<keyword evidence="7" id="KW-0677">Repeat</keyword>
<reference evidence="15 16" key="2">
    <citation type="submission" date="2015-01" db="EMBL/GenBank/DDBJ databases">
        <authorList>
            <consortium name="NBRP consortium"/>
            <person name="Sawabe T."/>
            <person name="Meirelles P."/>
            <person name="Feng G."/>
            <person name="Sayaka M."/>
            <person name="Hattori M."/>
            <person name="Ohkuma M."/>
        </authorList>
    </citation>
    <scope>NUCLEOTIDE SEQUENCE [LARGE SCALE GENOMIC DNA]</scope>
    <source>
        <strain evidence="16">JCM 19231</strain>
    </source>
</reference>
<keyword evidence="5" id="KW-0997">Cell inner membrane</keyword>
<keyword evidence="8 12" id="KW-0802">TPR repeat</keyword>
<evidence type="ECO:0000256" key="10">
    <source>
        <dbReference type="ARBA" id="ARBA00023136"/>
    </source>
</evidence>
<dbReference type="Pfam" id="PF07719">
    <property type="entry name" value="TPR_2"/>
    <property type="match status" value="1"/>
</dbReference>
<protein>
    <submittedName>
        <fullName evidence="15">HemY protein</fullName>
    </submittedName>
</protein>
<dbReference type="AlphaFoldDB" id="A0A0B8NP31"/>
<comment type="function">
    <text evidence="1">Involved in a late step of protoheme IX synthesis.</text>
</comment>
<dbReference type="RefSeq" id="WP_261834397.1">
    <property type="nucleotide sequence ID" value="NZ_AP024881.1"/>
</dbReference>
<evidence type="ECO:0000259" key="14">
    <source>
        <dbReference type="Pfam" id="PF07219"/>
    </source>
</evidence>
<evidence type="ECO:0000256" key="2">
    <source>
        <dbReference type="ARBA" id="ARBA00004429"/>
    </source>
</evidence>
<organism evidence="15 16">
    <name type="scientific">Vibrio ishigakensis</name>
    <dbReference type="NCBI Taxonomy" id="1481914"/>
    <lineage>
        <taxon>Bacteria</taxon>
        <taxon>Pseudomonadati</taxon>
        <taxon>Pseudomonadota</taxon>
        <taxon>Gammaproteobacteria</taxon>
        <taxon>Vibrionales</taxon>
        <taxon>Vibrionaceae</taxon>
        <taxon>Vibrio</taxon>
    </lineage>
</organism>
<dbReference type="InterPro" id="IPR010817">
    <property type="entry name" value="HemY_N"/>
</dbReference>
<evidence type="ECO:0000313" key="16">
    <source>
        <dbReference type="Proteomes" id="UP000031671"/>
    </source>
</evidence>
<sequence>MVRIVFIFVVLGLGLFAGTQFSGQQGYVLISIADYTIEMSVTTLVIFMVAALIGLFLLEALLKKSMRMTYATWNWFSIRKQRRARRMTNEGIIKLIEGDWQSAEKKVTRWSNSHDMPLLCYLVAAEAAHEQGKNQKRDQYFELASKQEGSELAIGLTKGKQAMAEGDFATAFDVLSSLKHQYPENPRLLNLLKTCYIQLDCWQPLLDMLPILKRVKGVDKAEYHKLSVQAHAGRISELANQQGVDGIVRYWDKLSKSFKSENVIIRTFATELINRGADNTAITVLKEATLKAPAAELLNVFPTLNITDWHSVLKHLKSLEKKFSDNGDLHSVIGQIYMLEGKWSDAQVYFETALKLRPNAHDYGQLANALHKQNYTNAANEVSQKALLLLSK</sequence>
<proteinExistence type="predicted"/>
<feature type="repeat" description="TPR" evidence="12">
    <location>
        <begin position="327"/>
        <end position="360"/>
    </location>
</feature>
<keyword evidence="6 13" id="KW-0812">Transmembrane</keyword>
<keyword evidence="11" id="KW-0627">Porphyrin biosynthesis</keyword>
<dbReference type="UniPathway" id="UPA00252"/>
<dbReference type="InterPro" id="IPR011990">
    <property type="entry name" value="TPR-like_helical_dom_sf"/>
</dbReference>
<name>A0A0B8NP31_9VIBR</name>
<evidence type="ECO:0000256" key="8">
    <source>
        <dbReference type="ARBA" id="ARBA00022803"/>
    </source>
</evidence>
<evidence type="ECO:0000256" key="12">
    <source>
        <dbReference type="PROSITE-ProRule" id="PRU00339"/>
    </source>
</evidence>
<keyword evidence="4" id="KW-1003">Cell membrane</keyword>